<dbReference type="InterPro" id="IPR027268">
    <property type="entry name" value="Peptidase_M4/M1_CTD_sf"/>
</dbReference>
<name>A0A238VT26_9FLAO</name>
<dbReference type="Proteomes" id="UP000198412">
    <property type="component" value="Unassembled WGS sequence"/>
</dbReference>
<dbReference type="Gene3D" id="1.10.390.10">
    <property type="entry name" value="Neutral Protease Domain 2"/>
    <property type="match status" value="1"/>
</dbReference>
<gene>
    <name evidence="4" type="ORF">SAMN04488111_0988</name>
</gene>
<dbReference type="EMBL" id="FZNX01000001">
    <property type="protein sequence ID" value="SNR37331.1"/>
    <property type="molecule type" value="Genomic_DNA"/>
</dbReference>
<dbReference type="GO" id="GO:0005737">
    <property type="term" value="C:cytoplasm"/>
    <property type="evidence" value="ECO:0007669"/>
    <property type="project" value="TreeGrafter"/>
</dbReference>
<keyword evidence="5" id="KW-1185">Reference proteome</keyword>
<dbReference type="InterPro" id="IPR014782">
    <property type="entry name" value="Peptidase_M1_dom"/>
</dbReference>
<dbReference type="GO" id="GO:0008270">
    <property type="term" value="F:zinc ion binding"/>
    <property type="evidence" value="ECO:0007669"/>
    <property type="project" value="InterPro"/>
</dbReference>
<evidence type="ECO:0000313" key="5">
    <source>
        <dbReference type="Proteomes" id="UP000198412"/>
    </source>
</evidence>
<dbReference type="AlphaFoldDB" id="A0A238VT26"/>
<accession>A0A238VT26</accession>
<feature type="domain" description="Peptidase M1 membrane alanine aminopeptidase" evidence="3">
    <location>
        <begin position="383"/>
        <end position="571"/>
    </location>
</feature>
<feature type="signal peptide" evidence="2">
    <location>
        <begin position="1"/>
        <end position="20"/>
    </location>
</feature>
<dbReference type="OrthoDB" id="9814383at2"/>
<evidence type="ECO:0000259" key="3">
    <source>
        <dbReference type="Pfam" id="PF01433"/>
    </source>
</evidence>
<evidence type="ECO:0000256" key="2">
    <source>
        <dbReference type="SAM" id="SignalP"/>
    </source>
</evidence>
<proteinExistence type="predicted"/>
<sequence>MKKIVFAFLAMAMVSTSIFAQEIEPEKEKQQGHYNISKFKQLKEELPTPNKQHTASGAPGYEYTQQKVDYKIDLVINDENHTISGNETITYHNNSKDVLDYLWVQLDQNMRAPDSQTPDVRGGGPDALYSPSKFTKKFMGKPFQGGFNIEHVKDVNGKEINYMINRTMMRINLPQPLAGGGTFVFNIKWWYNVNNYREDRGRSGYEIFDNGNSAYAIAQFFPRLCVYNNVEGWQNMQFWGRSEFALEFGDYDVSITTPKNFILNGTGVLQNPKDVLTNKQVKRYKDAQTTYDNPIYIVTPEEAEEASKEKSDKTKTWKLSAKNVRDFAFATSPSYMWDAMAVKLNDKTVMAYSLFPKEGKELWEEHSTRVVANTLKVYSKHTFDYPYPHATSANVQMGMEYPMICFNFGRADKSGNYSERTKKGMIGVITHEVGHNFFPMIVNSDERQWTWMDEGLDSFVEILAENEYDPEMFPMGDQPKNITRYMSGDQDRMSPIMSQGDNVFNYGANAYAKPAAGLFILRQTIMGPELFDHAFKTYATRWAFKHPTPADFFRTMEDASAMDLDWFWRGWFYTTGNNDIGIKEVKKYHITDKPTERAINVYKRYGLTADQLPPSLYLVAEDSEEFTEDLKGKKAEDYSILNEYIESNFTAEEKANLKAPKYFYELVFEKPGDLIMPLIVEFEYEDGTKERKQYPAQIWRLNDKEVTKVFPSSKAIKSIKVDPDEQTADVDMSNNSWPKTTETKFDEFKKNQIKS</sequence>
<protein>
    <recommendedName>
        <fullName evidence="3">Peptidase M1 membrane alanine aminopeptidase domain-containing protein</fullName>
    </recommendedName>
</protein>
<dbReference type="GO" id="GO:0043171">
    <property type="term" value="P:peptide catabolic process"/>
    <property type="evidence" value="ECO:0007669"/>
    <property type="project" value="TreeGrafter"/>
</dbReference>
<reference evidence="5" key="1">
    <citation type="submission" date="2017-06" db="EMBL/GenBank/DDBJ databases">
        <authorList>
            <person name="Varghese N."/>
            <person name="Submissions S."/>
        </authorList>
    </citation>
    <scope>NUCLEOTIDE SEQUENCE [LARGE SCALE GENOMIC DNA]</scope>
    <source>
        <strain evidence="5">DSM 27993</strain>
    </source>
</reference>
<dbReference type="CDD" id="cd09604">
    <property type="entry name" value="M1_APN_like"/>
    <property type="match status" value="1"/>
</dbReference>
<feature type="region of interest" description="Disordered" evidence="1">
    <location>
        <begin position="721"/>
        <end position="741"/>
    </location>
</feature>
<feature type="chain" id="PRO_5012534227" description="Peptidase M1 membrane alanine aminopeptidase domain-containing protein" evidence="2">
    <location>
        <begin position="21"/>
        <end position="755"/>
    </location>
</feature>
<dbReference type="SUPFAM" id="SSF55486">
    <property type="entry name" value="Metalloproteases ('zincins'), catalytic domain"/>
    <property type="match status" value="1"/>
</dbReference>
<dbReference type="GO" id="GO:0016020">
    <property type="term" value="C:membrane"/>
    <property type="evidence" value="ECO:0007669"/>
    <property type="project" value="TreeGrafter"/>
</dbReference>
<dbReference type="GO" id="GO:0070006">
    <property type="term" value="F:metalloaminopeptidase activity"/>
    <property type="evidence" value="ECO:0007669"/>
    <property type="project" value="TreeGrafter"/>
</dbReference>
<dbReference type="RefSeq" id="WP_089377280.1">
    <property type="nucleotide sequence ID" value="NZ_FZNX01000001.1"/>
</dbReference>
<evidence type="ECO:0000313" key="4">
    <source>
        <dbReference type="EMBL" id="SNR37331.1"/>
    </source>
</evidence>
<evidence type="ECO:0000256" key="1">
    <source>
        <dbReference type="SAM" id="MobiDB-lite"/>
    </source>
</evidence>
<dbReference type="PANTHER" id="PTHR11533">
    <property type="entry name" value="PROTEASE M1 ZINC METALLOPROTEASE"/>
    <property type="match status" value="1"/>
</dbReference>
<organism evidence="4 5">
    <name type="scientific">Lutibacter flavus</name>
    <dbReference type="NCBI Taxonomy" id="691689"/>
    <lineage>
        <taxon>Bacteria</taxon>
        <taxon>Pseudomonadati</taxon>
        <taxon>Bacteroidota</taxon>
        <taxon>Flavobacteriia</taxon>
        <taxon>Flavobacteriales</taxon>
        <taxon>Flavobacteriaceae</taxon>
        <taxon>Lutibacter</taxon>
    </lineage>
</organism>
<dbReference type="GO" id="GO:0005615">
    <property type="term" value="C:extracellular space"/>
    <property type="evidence" value="ECO:0007669"/>
    <property type="project" value="TreeGrafter"/>
</dbReference>
<keyword evidence="2" id="KW-0732">Signal</keyword>
<dbReference type="InterPro" id="IPR050344">
    <property type="entry name" value="Peptidase_M1_aminopeptidases"/>
</dbReference>
<dbReference type="PANTHER" id="PTHR11533:SF174">
    <property type="entry name" value="PUROMYCIN-SENSITIVE AMINOPEPTIDASE-RELATED"/>
    <property type="match status" value="1"/>
</dbReference>
<dbReference type="Pfam" id="PF01433">
    <property type="entry name" value="Peptidase_M1"/>
    <property type="match status" value="1"/>
</dbReference>
<dbReference type="GO" id="GO:0042277">
    <property type="term" value="F:peptide binding"/>
    <property type="evidence" value="ECO:0007669"/>
    <property type="project" value="TreeGrafter"/>
</dbReference>